<name>A0A1H5Q7V8_9PSEU</name>
<keyword evidence="2" id="KW-1185">Reference proteome</keyword>
<dbReference type="STRING" id="218821.SAMN05421837_1011171"/>
<dbReference type="Proteomes" id="UP000198878">
    <property type="component" value="Unassembled WGS sequence"/>
</dbReference>
<protein>
    <recommendedName>
        <fullName evidence="3">Adenylate kinase</fullName>
    </recommendedName>
</protein>
<dbReference type="PANTHER" id="PTHR37816:SF1">
    <property type="entry name" value="TOXIN"/>
    <property type="match status" value="1"/>
</dbReference>
<dbReference type="SUPFAM" id="SSF52540">
    <property type="entry name" value="P-loop containing nucleoside triphosphate hydrolases"/>
    <property type="match status" value="1"/>
</dbReference>
<dbReference type="PANTHER" id="PTHR37816">
    <property type="entry name" value="YALI0E33011P"/>
    <property type="match status" value="1"/>
</dbReference>
<reference evidence="2" key="1">
    <citation type="submission" date="2016-10" db="EMBL/GenBank/DDBJ databases">
        <authorList>
            <person name="Varghese N."/>
            <person name="Submissions S."/>
        </authorList>
    </citation>
    <scope>NUCLEOTIDE SEQUENCE [LARGE SCALE GENOMIC DNA]</scope>
    <source>
        <strain evidence="2">DSM 44654</strain>
    </source>
</reference>
<sequence>MAGVERVLVLGCGGSGKSVFARRLGVRTGLPVVELDAVFWEPGLAGLSRPEWVARQRELVVGPKWILDGDLGPYDALEVRLAAADTVVLLNLSPVRCAWRAWRRGRERWDFWWWVLTYRWRHLPRVRRALTESGVEVVELRSPRAVREFLSAA</sequence>
<gene>
    <name evidence="1" type="ORF">SAMN05421837_1011171</name>
</gene>
<dbReference type="InterPro" id="IPR027417">
    <property type="entry name" value="P-loop_NTPase"/>
</dbReference>
<evidence type="ECO:0000313" key="1">
    <source>
        <dbReference type="EMBL" id="SEF21974.1"/>
    </source>
</evidence>
<dbReference type="RefSeq" id="WP_086685122.1">
    <property type="nucleotide sequence ID" value="NZ_FNUJ01000001.1"/>
</dbReference>
<dbReference type="OrthoDB" id="3199600at2"/>
<proteinExistence type="predicted"/>
<dbReference type="InterPro" id="IPR052922">
    <property type="entry name" value="Cytidylate_Kinase-2"/>
</dbReference>
<organism evidence="1 2">
    <name type="scientific">Amycolatopsis pretoriensis</name>
    <dbReference type="NCBI Taxonomy" id="218821"/>
    <lineage>
        <taxon>Bacteria</taxon>
        <taxon>Bacillati</taxon>
        <taxon>Actinomycetota</taxon>
        <taxon>Actinomycetes</taxon>
        <taxon>Pseudonocardiales</taxon>
        <taxon>Pseudonocardiaceae</taxon>
        <taxon>Amycolatopsis</taxon>
    </lineage>
</organism>
<dbReference type="EMBL" id="FNUJ01000001">
    <property type="protein sequence ID" value="SEF21974.1"/>
    <property type="molecule type" value="Genomic_DNA"/>
</dbReference>
<evidence type="ECO:0000313" key="2">
    <source>
        <dbReference type="Proteomes" id="UP000198878"/>
    </source>
</evidence>
<dbReference type="AlphaFoldDB" id="A0A1H5Q7V8"/>
<accession>A0A1H5Q7V8</accession>
<evidence type="ECO:0008006" key="3">
    <source>
        <dbReference type="Google" id="ProtNLM"/>
    </source>
</evidence>
<dbReference type="Gene3D" id="3.40.50.300">
    <property type="entry name" value="P-loop containing nucleotide triphosphate hydrolases"/>
    <property type="match status" value="1"/>
</dbReference>